<dbReference type="SUPFAM" id="SSF49503">
    <property type="entry name" value="Cupredoxins"/>
    <property type="match status" value="1"/>
</dbReference>
<feature type="transmembrane region" description="Helical" evidence="1">
    <location>
        <begin position="6"/>
        <end position="24"/>
    </location>
</feature>
<evidence type="ECO:0000313" key="4">
    <source>
        <dbReference type="Proteomes" id="UP000251431"/>
    </source>
</evidence>
<dbReference type="RefSeq" id="WP_009374041.1">
    <property type="nucleotide sequence ID" value="NZ_DALZBA010000013.1"/>
</dbReference>
<proteinExistence type="predicted"/>
<protein>
    <submittedName>
        <fullName evidence="3">Membrane protein</fullName>
    </submittedName>
</protein>
<keyword evidence="1" id="KW-0472">Membrane</keyword>
<dbReference type="Gene3D" id="2.60.40.420">
    <property type="entry name" value="Cupredoxins - blue copper proteins"/>
    <property type="match status" value="1"/>
</dbReference>
<evidence type="ECO:0000256" key="1">
    <source>
        <dbReference type="SAM" id="Phobius"/>
    </source>
</evidence>
<feature type="transmembrane region" description="Helical" evidence="1">
    <location>
        <begin position="91"/>
        <end position="109"/>
    </location>
</feature>
<evidence type="ECO:0000313" key="3">
    <source>
        <dbReference type="EMBL" id="SPT97727.1"/>
    </source>
</evidence>
<dbReference type="Pfam" id="PF13473">
    <property type="entry name" value="Cupredoxin_1"/>
    <property type="match status" value="1"/>
</dbReference>
<feature type="transmembrane region" description="Helical" evidence="1">
    <location>
        <begin position="62"/>
        <end position="79"/>
    </location>
</feature>
<organism evidence="3 4">
    <name type="scientific">Lysinibacillus capsici</name>
    <dbReference type="NCBI Taxonomy" id="2115968"/>
    <lineage>
        <taxon>Bacteria</taxon>
        <taxon>Bacillati</taxon>
        <taxon>Bacillota</taxon>
        <taxon>Bacilli</taxon>
        <taxon>Bacillales</taxon>
        <taxon>Bacillaceae</taxon>
        <taxon>Lysinibacillus</taxon>
    </lineage>
</organism>
<keyword evidence="1" id="KW-1133">Transmembrane helix</keyword>
<dbReference type="AlphaFoldDB" id="A0A2X0YQU6"/>
<reference evidence="3 4" key="1">
    <citation type="submission" date="2018-06" db="EMBL/GenBank/DDBJ databases">
        <authorList>
            <consortium name="Pathogen Informatics"/>
            <person name="Doyle S."/>
        </authorList>
    </citation>
    <scope>NUCLEOTIDE SEQUENCE [LARGE SCALE GENOMIC DNA]</scope>
    <source>
        <strain evidence="3 4">NCTC7582</strain>
    </source>
</reference>
<feature type="domain" description="EfeO-type cupredoxin-like" evidence="2">
    <location>
        <begin position="203"/>
        <end position="293"/>
    </location>
</feature>
<feature type="transmembrane region" description="Helical" evidence="1">
    <location>
        <begin position="115"/>
        <end position="135"/>
    </location>
</feature>
<feature type="transmembrane region" description="Helical" evidence="1">
    <location>
        <begin position="156"/>
        <end position="173"/>
    </location>
</feature>
<gene>
    <name evidence="3" type="ORF">NCTC7582_01246</name>
</gene>
<dbReference type="EMBL" id="UAQE01000001">
    <property type="protein sequence ID" value="SPT97727.1"/>
    <property type="molecule type" value="Genomic_DNA"/>
</dbReference>
<dbReference type="Proteomes" id="UP000251431">
    <property type="component" value="Unassembled WGS sequence"/>
</dbReference>
<evidence type="ECO:0000259" key="2">
    <source>
        <dbReference type="Pfam" id="PF13473"/>
    </source>
</evidence>
<accession>A0A2X0YQU6</accession>
<dbReference type="InterPro" id="IPR008972">
    <property type="entry name" value="Cupredoxin"/>
</dbReference>
<dbReference type="InterPro" id="IPR028096">
    <property type="entry name" value="EfeO_Cupredoxin"/>
</dbReference>
<keyword evidence="1" id="KW-0812">Transmembrane</keyword>
<dbReference type="GeneID" id="70047851"/>
<feature type="transmembrane region" description="Helical" evidence="1">
    <location>
        <begin position="36"/>
        <end position="56"/>
    </location>
</feature>
<sequence length="294" mass="32473">MIYIFSFSIIFLLTGYVIFSTYRAKSFLSEMTAMMIAMAVSMMASIVVGTILGVILVGKMTVPVISSVLFGMIIGYVIGRPFSLLASLDGLLAGIMGGMMGAMLGVMVFSQDPVVMMIFVDAIFIIVMILILKLIRQEVKGTDTITVISNKNKWSKVIFCVIAVLLVVSVVFFKPISHYFRDLLGDTTPVSDDSSTKINEVKAEQKDGYQEAVIMVEPFGYTPENVKVKAGIPVQLHFQKSFSGGCLSYLIIEDFQIEKDLDKGDNLVEFTPEKPGIYTFHCGMNMYFGKIIVE</sequence>
<name>A0A2X0YQU6_9BACI</name>